<feature type="transmembrane region" description="Helical" evidence="4">
    <location>
        <begin position="268"/>
        <end position="286"/>
    </location>
</feature>
<dbReference type="InterPro" id="IPR009057">
    <property type="entry name" value="Homeodomain-like_sf"/>
</dbReference>
<evidence type="ECO:0000256" key="2">
    <source>
        <dbReference type="ARBA" id="ARBA00023125"/>
    </source>
</evidence>
<dbReference type="InterPro" id="IPR020449">
    <property type="entry name" value="Tscrpt_reg_AraC-type_HTH"/>
</dbReference>
<comment type="caution">
    <text evidence="6">The sequence shown here is derived from an EMBL/GenBank/DDBJ whole genome shotgun (WGS) entry which is preliminary data.</text>
</comment>
<dbReference type="PRINTS" id="PR00032">
    <property type="entry name" value="HTHARAC"/>
</dbReference>
<sequence>MTGTYSLKKTWFHRWVLSYISILLFIIPLIMITLLMALGDVSRKTAVESNRLFAEQLLQSLDNEFRQIDNLVSGEIAADDTMMDFFKKSLREDRFYSMVQPGTKLKTMMTAMPLIDSIYLYRHADGTVLTPYAVFSIEQFNDQKVILEALGQLSLNRPWMTVRKGFSGDEPAELISLVRYTPLFTGTDGLIIVNVRAESVAKLVKSMTSSIPSNRIAIHDRDGHPVYVEEHEDGFLKTEYRSDYLGWNVRNGVVNGNLFRIVSTLSKYWILVCLAFFLLGLVWIVLVTRKNYKPVQSIVDRIRYFAEQKQTELFKKESDDEFKIIGSALESLLDQAEVFQRQHEENLYYRRKTFFAEWLEGERPLKPEEWRREMESLELPHSFAEFVVCTVKINKYHSFTDTYSRHDQSLLKFVLTSVVKELSESGGAFCWAEWMTNDRLAVAVMIPETAAGGSPEERVKQLADDLIRWTVQHLHFGISVGIGSAVRRAEQVHESYGEAREALAYQPALGAPPVIGYWQIQTPDKHRSINPLQHIRELAVALRTGGAEWTGSFDRMFAEVRGGLYSRDEMTNLISYMAFFLQKELMELPSELHEAWTREGAAKLEEAAAEWETIDELEHKLRAVFERLSDRMSDIRSARSSYKLVQDMRAYLGEHYDNPDLSLQHLSEAFGIHGKTVSRLFKEEMGVNFIDYLSQIRIERAKELIAQSDESIQDITLRVGYLHPNTFIRSFKKQVGLTPGDYRKQVQGKA</sequence>
<keyword evidence="1" id="KW-0805">Transcription regulation</keyword>
<dbReference type="Pfam" id="PF12833">
    <property type="entry name" value="HTH_18"/>
    <property type="match status" value="1"/>
</dbReference>
<dbReference type="InterPro" id="IPR018062">
    <property type="entry name" value="HTH_AraC-typ_CS"/>
</dbReference>
<dbReference type="SUPFAM" id="SSF46689">
    <property type="entry name" value="Homeodomain-like"/>
    <property type="match status" value="1"/>
</dbReference>
<keyword evidence="2" id="KW-0238">DNA-binding</keyword>
<dbReference type="AlphaFoldDB" id="A0A2V5KCV6"/>
<keyword evidence="4" id="KW-0472">Membrane</keyword>
<dbReference type="Gene3D" id="6.10.340.10">
    <property type="match status" value="1"/>
</dbReference>
<organism evidence="6 7">
    <name type="scientific">Paenibacillus flagellatus</name>
    <dbReference type="NCBI Taxonomy" id="2211139"/>
    <lineage>
        <taxon>Bacteria</taxon>
        <taxon>Bacillati</taxon>
        <taxon>Bacillota</taxon>
        <taxon>Bacilli</taxon>
        <taxon>Bacillales</taxon>
        <taxon>Paenibacillaceae</taxon>
        <taxon>Paenibacillus</taxon>
    </lineage>
</organism>
<dbReference type="Proteomes" id="UP000247476">
    <property type="component" value="Unassembled WGS sequence"/>
</dbReference>
<dbReference type="SMART" id="SM00342">
    <property type="entry name" value="HTH_ARAC"/>
    <property type="match status" value="1"/>
</dbReference>
<dbReference type="PROSITE" id="PS01124">
    <property type="entry name" value="HTH_ARAC_FAMILY_2"/>
    <property type="match status" value="1"/>
</dbReference>
<dbReference type="OrthoDB" id="1877256at2"/>
<protein>
    <recommendedName>
        <fullName evidence="5">HTH araC/xylS-type domain-containing protein</fullName>
    </recommendedName>
</protein>
<dbReference type="EMBL" id="QJVJ01000001">
    <property type="protein sequence ID" value="PYI57479.1"/>
    <property type="molecule type" value="Genomic_DNA"/>
</dbReference>
<evidence type="ECO:0000313" key="6">
    <source>
        <dbReference type="EMBL" id="PYI57479.1"/>
    </source>
</evidence>
<evidence type="ECO:0000256" key="4">
    <source>
        <dbReference type="SAM" id="Phobius"/>
    </source>
</evidence>
<reference evidence="6 7" key="1">
    <citation type="submission" date="2018-05" db="EMBL/GenBank/DDBJ databases">
        <title>Paenibacillus flagellatus sp. nov., isolated from selenium mineral soil.</title>
        <authorList>
            <person name="Dai X."/>
        </authorList>
    </citation>
    <scope>NUCLEOTIDE SEQUENCE [LARGE SCALE GENOMIC DNA]</scope>
    <source>
        <strain evidence="6 7">DXL2</strain>
    </source>
</reference>
<proteinExistence type="predicted"/>
<evidence type="ECO:0000259" key="5">
    <source>
        <dbReference type="PROSITE" id="PS01124"/>
    </source>
</evidence>
<dbReference type="PANTHER" id="PTHR43280:SF28">
    <property type="entry name" value="HTH-TYPE TRANSCRIPTIONAL ACTIVATOR RHAS"/>
    <property type="match status" value="1"/>
</dbReference>
<dbReference type="Pfam" id="PF17853">
    <property type="entry name" value="GGDEF_2"/>
    <property type="match status" value="1"/>
</dbReference>
<dbReference type="GO" id="GO:0003700">
    <property type="term" value="F:DNA-binding transcription factor activity"/>
    <property type="evidence" value="ECO:0007669"/>
    <property type="project" value="InterPro"/>
</dbReference>
<evidence type="ECO:0000256" key="1">
    <source>
        <dbReference type="ARBA" id="ARBA00023015"/>
    </source>
</evidence>
<keyword evidence="7" id="KW-1185">Reference proteome</keyword>
<dbReference type="PROSITE" id="PS00041">
    <property type="entry name" value="HTH_ARAC_FAMILY_1"/>
    <property type="match status" value="1"/>
</dbReference>
<dbReference type="GO" id="GO:0043565">
    <property type="term" value="F:sequence-specific DNA binding"/>
    <property type="evidence" value="ECO:0007669"/>
    <property type="project" value="InterPro"/>
</dbReference>
<dbReference type="Gene3D" id="1.10.10.60">
    <property type="entry name" value="Homeodomain-like"/>
    <property type="match status" value="2"/>
</dbReference>
<dbReference type="InterPro" id="IPR018060">
    <property type="entry name" value="HTH_AraC"/>
</dbReference>
<evidence type="ECO:0000256" key="3">
    <source>
        <dbReference type="ARBA" id="ARBA00023163"/>
    </source>
</evidence>
<keyword evidence="4" id="KW-0812">Transmembrane</keyword>
<accession>A0A2V5KCV6</accession>
<dbReference type="PANTHER" id="PTHR43280">
    <property type="entry name" value="ARAC-FAMILY TRANSCRIPTIONAL REGULATOR"/>
    <property type="match status" value="1"/>
</dbReference>
<keyword evidence="3" id="KW-0804">Transcription</keyword>
<feature type="domain" description="HTH araC/xylS-type" evidence="5">
    <location>
        <begin position="646"/>
        <end position="745"/>
    </location>
</feature>
<feature type="transmembrane region" description="Helical" evidence="4">
    <location>
        <begin position="16"/>
        <end position="38"/>
    </location>
</feature>
<dbReference type="InterPro" id="IPR041522">
    <property type="entry name" value="CdaR_GGDEF"/>
</dbReference>
<gene>
    <name evidence="6" type="ORF">DLM86_03335</name>
</gene>
<name>A0A2V5KCV6_9BACL</name>
<evidence type="ECO:0000313" key="7">
    <source>
        <dbReference type="Proteomes" id="UP000247476"/>
    </source>
</evidence>
<dbReference type="RefSeq" id="WP_110838520.1">
    <property type="nucleotide sequence ID" value="NZ_QJVJ01000001.1"/>
</dbReference>
<keyword evidence="4" id="KW-1133">Transmembrane helix</keyword>